<accession>A0A1H6VE16</accession>
<dbReference type="AlphaFoldDB" id="A0A1H6VE16"/>
<keyword evidence="2" id="KW-1185">Reference proteome</keyword>
<organism evidence="1 2">
    <name type="scientific">Cribrihabitans marinus</name>
    <dbReference type="NCBI Taxonomy" id="1227549"/>
    <lineage>
        <taxon>Bacteria</taxon>
        <taxon>Pseudomonadati</taxon>
        <taxon>Pseudomonadota</taxon>
        <taxon>Alphaproteobacteria</taxon>
        <taxon>Rhodobacterales</taxon>
        <taxon>Paracoccaceae</taxon>
        <taxon>Cribrihabitans</taxon>
    </lineage>
</organism>
<dbReference type="Proteomes" id="UP000199379">
    <property type="component" value="Unassembled WGS sequence"/>
</dbReference>
<evidence type="ECO:0000313" key="2">
    <source>
        <dbReference type="Proteomes" id="UP000199379"/>
    </source>
</evidence>
<dbReference type="InterPro" id="IPR047677">
    <property type="entry name" value="GDCCVxC"/>
</dbReference>
<evidence type="ECO:0000313" key="1">
    <source>
        <dbReference type="EMBL" id="SEI98425.1"/>
    </source>
</evidence>
<protein>
    <submittedName>
        <fullName evidence="1">Uncharacterized protein</fullName>
    </submittedName>
</protein>
<dbReference type="STRING" id="1227549.SAMN05444007_10369"/>
<reference evidence="1 2" key="1">
    <citation type="submission" date="2016-10" db="EMBL/GenBank/DDBJ databases">
        <authorList>
            <person name="de Groot N.N."/>
        </authorList>
    </citation>
    <scope>NUCLEOTIDE SEQUENCE [LARGE SCALE GENOMIC DNA]</scope>
    <source>
        <strain evidence="1 2">DSM 29340</strain>
    </source>
</reference>
<dbReference type="EMBL" id="FNYD01000003">
    <property type="protein sequence ID" value="SEI98425.1"/>
    <property type="molecule type" value="Genomic_DNA"/>
</dbReference>
<name>A0A1H6VE16_9RHOB</name>
<dbReference type="NCBIfam" id="NF041374">
    <property type="entry name" value="GDCCVxC"/>
    <property type="match status" value="1"/>
</dbReference>
<dbReference type="RefSeq" id="WP_092363247.1">
    <property type="nucleotide sequence ID" value="NZ_BMGV01000003.1"/>
</dbReference>
<gene>
    <name evidence="1" type="ORF">SAMN05444007_10369</name>
</gene>
<proteinExistence type="predicted"/>
<sequence>MTEPTIVLESTLTCPNCAHVETETMPTDACQWFYECRTCRAVLRPRDGDCCVFCSYATVPCPPIQQGLTCCERPDGPQATEA</sequence>
<dbReference type="OrthoDB" id="332228at2"/>